<feature type="signal peptide" evidence="13">
    <location>
        <begin position="1"/>
        <end position="32"/>
    </location>
</feature>
<keyword evidence="13" id="KW-0732">Signal</keyword>
<dbReference type="InterPro" id="IPR039426">
    <property type="entry name" value="TonB-dep_rcpt-like"/>
</dbReference>
<name>A0A7C5R097_9PROT</name>
<evidence type="ECO:0000256" key="11">
    <source>
        <dbReference type="PROSITE-ProRule" id="PRU01360"/>
    </source>
</evidence>
<dbReference type="InterPro" id="IPR012910">
    <property type="entry name" value="Plug_dom"/>
</dbReference>
<evidence type="ECO:0000256" key="7">
    <source>
        <dbReference type="ARBA" id="ARBA00023065"/>
    </source>
</evidence>
<dbReference type="Pfam" id="PF00593">
    <property type="entry name" value="TonB_dep_Rec_b-barrel"/>
    <property type="match status" value="1"/>
</dbReference>
<comment type="similarity">
    <text evidence="11 12">Belongs to the TonB-dependent receptor family.</text>
</comment>
<dbReference type="Pfam" id="PF07715">
    <property type="entry name" value="Plug"/>
    <property type="match status" value="1"/>
</dbReference>
<gene>
    <name evidence="16" type="ORF">ENJ42_03200</name>
</gene>
<dbReference type="Gene3D" id="2.40.170.20">
    <property type="entry name" value="TonB-dependent receptor, beta-barrel domain"/>
    <property type="match status" value="1"/>
</dbReference>
<feature type="domain" description="TonB-dependent receptor-like beta-barrel" evidence="14">
    <location>
        <begin position="275"/>
        <end position="708"/>
    </location>
</feature>
<comment type="subcellular location">
    <subcellularLocation>
        <location evidence="1 11">Cell outer membrane</location>
        <topology evidence="1 11">Multi-pass membrane protein</topology>
    </subcellularLocation>
</comment>
<evidence type="ECO:0000259" key="15">
    <source>
        <dbReference type="Pfam" id="PF07715"/>
    </source>
</evidence>
<keyword evidence="9 11" id="KW-0472">Membrane</keyword>
<reference evidence="16" key="1">
    <citation type="journal article" date="2020" name="mSystems">
        <title>Genome- and Community-Level Interaction Insights into Carbon Utilization and Element Cycling Functions of Hydrothermarchaeota in Hydrothermal Sediment.</title>
        <authorList>
            <person name="Zhou Z."/>
            <person name="Liu Y."/>
            <person name="Xu W."/>
            <person name="Pan J."/>
            <person name="Luo Z.H."/>
            <person name="Li M."/>
        </authorList>
    </citation>
    <scope>NUCLEOTIDE SEQUENCE [LARGE SCALE GENOMIC DNA]</scope>
    <source>
        <strain evidence="16">HyVt-485</strain>
    </source>
</reference>
<evidence type="ECO:0000256" key="8">
    <source>
        <dbReference type="ARBA" id="ARBA00023077"/>
    </source>
</evidence>
<evidence type="ECO:0000313" key="16">
    <source>
        <dbReference type="EMBL" id="HHL42603.1"/>
    </source>
</evidence>
<protein>
    <submittedName>
        <fullName evidence="16">TonB-dependent receptor</fullName>
    </submittedName>
</protein>
<evidence type="ECO:0000256" key="5">
    <source>
        <dbReference type="ARBA" id="ARBA00022692"/>
    </source>
</evidence>
<evidence type="ECO:0000256" key="4">
    <source>
        <dbReference type="ARBA" id="ARBA00022496"/>
    </source>
</evidence>
<evidence type="ECO:0000256" key="3">
    <source>
        <dbReference type="ARBA" id="ARBA00022452"/>
    </source>
</evidence>
<dbReference type="PANTHER" id="PTHR32552:SF81">
    <property type="entry name" value="TONB-DEPENDENT OUTER MEMBRANE RECEPTOR"/>
    <property type="match status" value="1"/>
</dbReference>
<evidence type="ECO:0000256" key="1">
    <source>
        <dbReference type="ARBA" id="ARBA00004571"/>
    </source>
</evidence>
<keyword evidence="8 12" id="KW-0798">TonB box</keyword>
<comment type="caution">
    <text evidence="16">The sequence shown here is derived from an EMBL/GenBank/DDBJ whole genome shotgun (WGS) entry which is preliminary data.</text>
</comment>
<dbReference type="GO" id="GO:0009279">
    <property type="term" value="C:cell outer membrane"/>
    <property type="evidence" value="ECO:0007669"/>
    <property type="project" value="UniProtKB-SubCell"/>
</dbReference>
<dbReference type="PANTHER" id="PTHR32552">
    <property type="entry name" value="FERRICHROME IRON RECEPTOR-RELATED"/>
    <property type="match status" value="1"/>
</dbReference>
<evidence type="ECO:0000256" key="10">
    <source>
        <dbReference type="ARBA" id="ARBA00023237"/>
    </source>
</evidence>
<evidence type="ECO:0000256" key="6">
    <source>
        <dbReference type="ARBA" id="ARBA00023004"/>
    </source>
</evidence>
<keyword evidence="4" id="KW-0410">Iron transport</keyword>
<organism evidence="16">
    <name type="scientific">Hellea balneolensis</name>
    <dbReference type="NCBI Taxonomy" id="287478"/>
    <lineage>
        <taxon>Bacteria</taxon>
        <taxon>Pseudomonadati</taxon>
        <taxon>Pseudomonadota</taxon>
        <taxon>Alphaproteobacteria</taxon>
        <taxon>Maricaulales</taxon>
        <taxon>Robiginitomaculaceae</taxon>
        <taxon>Hellea</taxon>
    </lineage>
</organism>
<dbReference type="InterPro" id="IPR036942">
    <property type="entry name" value="Beta-barrel_TonB_sf"/>
</dbReference>
<dbReference type="SUPFAM" id="SSF56935">
    <property type="entry name" value="Porins"/>
    <property type="match status" value="1"/>
</dbReference>
<keyword evidence="5 11" id="KW-0812">Transmembrane</keyword>
<evidence type="ECO:0000256" key="13">
    <source>
        <dbReference type="SAM" id="SignalP"/>
    </source>
</evidence>
<evidence type="ECO:0000256" key="9">
    <source>
        <dbReference type="ARBA" id="ARBA00023136"/>
    </source>
</evidence>
<keyword evidence="6" id="KW-0408">Iron</keyword>
<keyword evidence="10 11" id="KW-0998">Cell outer membrane</keyword>
<evidence type="ECO:0000256" key="12">
    <source>
        <dbReference type="RuleBase" id="RU003357"/>
    </source>
</evidence>
<dbReference type="InterPro" id="IPR000531">
    <property type="entry name" value="Beta-barrel_TonB"/>
</dbReference>
<feature type="chain" id="PRO_5028459348" evidence="13">
    <location>
        <begin position="33"/>
        <end position="741"/>
    </location>
</feature>
<dbReference type="EMBL" id="DRMJ01000157">
    <property type="protein sequence ID" value="HHL42603.1"/>
    <property type="molecule type" value="Genomic_DNA"/>
</dbReference>
<accession>A0A7C5R097</accession>
<keyword evidence="7" id="KW-0406">Ion transport</keyword>
<keyword evidence="16" id="KW-0675">Receptor</keyword>
<dbReference type="GO" id="GO:0006826">
    <property type="term" value="P:iron ion transport"/>
    <property type="evidence" value="ECO:0007669"/>
    <property type="project" value="UniProtKB-KW"/>
</dbReference>
<keyword evidence="2 11" id="KW-0813">Transport</keyword>
<evidence type="ECO:0000256" key="2">
    <source>
        <dbReference type="ARBA" id="ARBA00022448"/>
    </source>
</evidence>
<feature type="domain" description="TonB-dependent receptor plug" evidence="15">
    <location>
        <begin position="48"/>
        <end position="158"/>
    </location>
</feature>
<evidence type="ECO:0000259" key="14">
    <source>
        <dbReference type="Pfam" id="PF00593"/>
    </source>
</evidence>
<keyword evidence="3 11" id="KW-1134">Transmembrane beta strand</keyword>
<dbReference type="PROSITE" id="PS52016">
    <property type="entry name" value="TONB_DEPENDENT_REC_3"/>
    <property type="match status" value="1"/>
</dbReference>
<sequence>MSLLNKSAKKSLYMGISALAASTMMVATPAAAQIDEIIVTAQKREENIQDVPISVVALPGTEVNEILAGGGDILSLANRVPGLYAESSNGRTAPRFYIRGLGNTDFALQATQPVSIIMDDVVKANTLLKSFPIFDVQQIEVLRGPQGTLFGRNTPAGIVKFSSVKPSDELDAYATLSIGTYASMNAQAAVGGPIIKDLLSARLSGAWIRRNDYVDNGYTGERNSLGGFDDKAGRLQFLFTPSAQLTVLADLHKRDEEGTATLFRANILTTGSNEINNNFIDDIVFYDGGAGNPQKIDSQGISVKVDYDMGAMTFTSISAFDEATGLSRGDIDGGFGAAFLPSMGPGFIPFPSDTGNEYVTNQYTQEIRLASNSDEAFKWQIGGFLFRSKMKALTDPGFVPPSTLIDHKKAWALFGQASYDLSEQTTITGGLRYTDDKADMLVLNQPGAPVPFTQVDAGELSGEVSINHKLDEYKSVYARLSRGFRGPSIQGRNVAFFGGISIADPETITSFETGFKSILADNRVRFNAAAFYYQVKDQQFTAVGGTGNLIGLVNADKGVGYGFEADLQWAVTDNFDLSGGFALNKTEIKDKNLFVSVCGSRGNAGNPAAAGSFCTPTDPLDSRGFASVDGNPFPNAPEYTANFVADYHVPIGSETEFFATLDGAFQGKTNLFLYESKEFNTSGNFELGAKVGVTFEERFEVALFARNLTNEVNLMGGIDFNNNTGFVNEPRIVGVSFSAHH</sequence>
<proteinExistence type="inferred from homology"/>
<dbReference type="AlphaFoldDB" id="A0A7C5R097"/>
<dbReference type="Proteomes" id="UP000885830">
    <property type="component" value="Unassembled WGS sequence"/>
</dbReference>